<accession>F4L5S3</accession>
<dbReference type="EMBL" id="CP002691">
    <property type="protein sequence ID" value="AEE52033.1"/>
    <property type="molecule type" value="Genomic_DNA"/>
</dbReference>
<proteinExistence type="predicted"/>
<organism evidence="1 2">
    <name type="scientific">Haliscomenobacter hydrossis (strain ATCC 27775 / DSM 1100 / LMG 10767 / O)</name>
    <dbReference type="NCBI Taxonomy" id="760192"/>
    <lineage>
        <taxon>Bacteria</taxon>
        <taxon>Pseudomonadati</taxon>
        <taxon>Bacteroidota</taxon>
        <taxon>Saprospiria</taxon>
        <taxon>Saprospirales</taxon>
        <taxon>Haliscomenobacteraceae</taxon>
        <taxon>Haliscomenobacter</taxon>
    </lineage>
</organism>
<gene>
    <name evidence="1" type="ordered locus">Halhy_4187</name>
</gene>
<name>F4L5S3_HALH1</name>
<protein>
    <submittedName>
        <fullName evidence="1">Uncharacterized protein</fullName>
    </submittedName>
</protein>
<dbReference type="STRING" id="760192.Halhy_4187"/>
<dbReference type="KEGG" id="hhy:Halhy_4187"/>
<evidence type="ECO:0000313" key="2">
    <source>
        <dbReference type="Proteomes" id="UP000008461"/>
    </source>
</evidence>
<dbReference type="RefSeq" id="WP_013766571.1">
    <property type="nucleotide sequence ID" value="NC_015510.1"/>
</dbReference>
<dbReference type="Proteomes" id="UP000008461">
    <property type="component" value="Chromosome"/>
</dbReference>
<evidence type="ECO:0000313" key="1">
    <source>
        <dbReference type="EMBL" id="AEE52033.1"/>
    </source>
</evidence>
<sequence length="91" mass="10585">MEWYKISFGSETRLVQESLRGEKKEKSLEKFNLYLIFDSYTKWKASPNDCLLEEQTFGLGASCSKLETLIYIEVIAMLLVEYVAVLHKKIV</sequence>
<dbReference type="HOGENOM" id="CLU_2422855_0_0_10"/>
<reference key="2">
    <citation type="submission" date="2011-04" db="EMBL/GenBank/DDBJ databases">
        <title>Complete sequence of chromosome of Haliscomenobacter hydrossis DSM 1100.</title>
        <authorList>
            <consortium name="US DOE Joint Genome Institute (JGI-PGF)"/>
            <person name="Lucas S."/>
            <person name="Han J."/>
            <person name="Lapidus A."/>
            <person name="Bruce D."/>
            <person name="Goodwin L."/>
            <person name="Pitluck S."/>
            <person name="Peters L."/>
            <person name="Kyrpides N."/>
            <person name="Mavromatis K."/>
            <person name="Ivanova N."/>
            <person name="Ovchinnikova G."/>
            <person name="Pagani I."/>
            <person name="Daligault H."/>
            <person name="Detter J.C."/>
            <person name="Han C."/>
            <person name="Land M."/>
            <person name="Hauser L."/>
            <person name="Markowitz V."/>
            <person name="Cheng J.-F."/>
            <person name="Hugenholtz P."/>
            <person name="Woyke T."/>
            <person name="Wu D."/>
            <person name="Verbarg S."/>
            <person name="Frueling A."/>
            <person name="Brambilla E."/>
            <person name="Klenk H.-P."/>
            <person name="Eisen J.A."/>
        </authorList>
    </citation>
    <scope>NUCLEOTIDE SEQUENCE</scope>
    <source>
        <strain>DSM 1100</strain>
    </source>
</reference>
<dbReference type="AlphaFoldDB" id="F4L5S3"/>
<keyword evidence="2" id="KW-1185">Reference proteome</keyword>
<reference evidence="1 2" key="1">
    <citation type="journal article" date="2011" name="Stand. Genomic Sci.">
        <title>Complete genome sequence of Haliscomenobacter hydrossis type strain (O).</title>
        <authorList>
            <consortium name="US DOE Joint Genome Institute (JGI-PGF)"/>
            <person name="Daligault H."/>
            <person name="Lapidus A."/>
            <person name="Zeytun A."/>
            <person name="Nolan M."/>
            <person name="Lucas S."/>
            <person name="Del Rio T.G."/>
            <person name="Tice H."/>
            <person name="Cheng J.F."/>
            <person name="Tapia R."/>
            <person name="Han C."/>
            <person name="Goodwin L."/>
            <person name="Pitluck S."/>
            <person name="Liolios K."/>
            <person name="Pagani I."/>
            <person name="Ivanova N."/>
            <person name="Huntemann M."/>
            <person name="Mavromatis K."/>
            <person name="Mikhailova N."/>
            <person name="Pati A."/>
            <person name="Chen A."/>
            <person name="Palaniappan K."/>
            <person name="Land M."/>
            <person name="Hauser L."/>
            <person name="Brambilla E.M."/>
            <person name="Rohde M."/>
            <person name="Verbarg S."/>
            <person name="Goker M."/>
            <person name="Bristow J."/>
            <person name="Eisen J.A."/>
            <person name="Markowitz V."/>
            <person name="Hugenholtz P."/>
            <person name="Kyrpides N.C."/>
            <person name="Klenk H.P."/>
            <person name="Woyke T."/>
        </authorList>
    </citation>
    <scope>NUCLEOTIDE SEQUENCE [LARGE SCALE GENOMIC DNA]</scope>
    <source>
        <strain evidence="2">ATCC 27775 / DSM 1100 / LMG 10767 / O</strain>
    </source>
</reference>